<comment type="cofactor">
    <cofactor evidence="14 15">
        <name>Mn(2+)</name>
        <dbReference type="ChEBI" id="CHEBI:29035"/>
    </cofactor>
    <cofactor evidence="14 15">
        <name>Mg(2+)</name>
        <dbReference type="ChEBI" id="CHEBI:18420"/>
    </cofactor>
    <text evidence="14 15">Manganese or magnesium. Binds 1 divalent metal ion per monomer in the absence of substrate. May bind a second metal ion after substrate binding.</text>
</comment>
<dbReference type="NCBIfam" id="NF000595">
    <property type="entry name" value="PRK00015.1-3"/>
    <property type="match status" value="1"/>
</dbReference>
<dbReference type="AlphaFoldDB" id="A0A937I8B3"/>
<comment type="subcellular location">
    <subcellularLocation>
        <location evidence="4 14">Cytoplasm</location>
    </subcellularLocation>
</comment>
<proteinExistence type="inferred from homology"/>
<gene>
    <name evidence="14" type="primary">rnhB</name>
    <name evidence="18" type="ORF">ISQ64_01380</name>
</gene>
<evidence type="ECO:0000256" key="8">
    <source>
        <dbReference type="ARBA" id="ARBA00022490"/>
    </source>
</evidence>
<comment type="cofactor">
    <cofactor evidence="2">
        <name>Mg(2+)</name>
        <dbReference type="ChEBI" id="CHEBI:18420"/>
    </cofactor>
</comment>
<evidence type="ECO:0000259" key="17">
    <source>
        <dbReference type="PROSITE" id="PS51975"/>
    </source>
</evidence>
<evidence type="ECO:0000256" key="5">
    <source>
        <dbReference type="ARBA" id="ARBA00007383"/>
    </source>
</evidence>
<evidence type="ECO:0000256" key="12">
    <source>
        <dbReference type="ARBA" id="ARBA00022801"/>
    </source>
</evidence>
<reference evidence="18" key="1">
    <citation type="submission" date="2020-10" db="EMBL/GenBank/DDBJ databases">
        <title>Microbiome of the Black Sea water column analyzed by genome centric metagenomics.</title>
        <authorList>
            <person name="Cabello-Yeves P.J."/>
            <person name="Callieri C."/>
            <person name="Picazo A."/>
            <person name="Mehrshad M."/>
            <person name="Haro-Moreno J.M."/>
            <person name="Roda-Garcia J."/>
            <person name="Dzembekova N."/>
            <person name="Slabakova V."/>
            <person name="Slabakova N."/>
            <person name="Moncheva S."/>
            <person name="Rodriguez-Valera F."/>
        </authorList>
    </citation>
    <scope>NUCLEOTIDE SEQUENCE</scope>
    <source>
        <strain evidence="18">BS307-5m-G50</strain>
    </source>
</reference>
<dbReference type="Pfam" id="PF01351">
    <property type="entry name" value="RNase_HII"/>
    <property type="match status" value="1"/>
</dbReference>
<dbReference type="EMBL" id="JADHQD010000005">
    <property type="protein sequence ID" value="MBL6818038.1"/>
    <property type="molecule type" value="Genomic_DNA"/>
</dbReference>
<dbReference type="GO" id="GO:0003723">
    <property type="term" value="F:RNA binding"/>
    <property type="evidence" value="ECO:0007669"/>
    <property type="project" value="UniProtKB-UniRule"/>
</dbReference>
<keyword evidence="8 14" id="KW-0963">Cytoplasm</keyword>
<evidence type="ECO:0000313" key="18">
    <source>
        <dbReference type="EMBL" id="MBL6818038.1"/>
    </source>
</evidence>
<evidence type="ECO:0000256" key="13">
    <source>
        <dbReference type="ARBA" id="ARBA00023211"/>
    </source>
</evidence>
<dbReference type="PROSITE" id="PS51975">
    <property type="entry name" value="RNASE_H_2"/>
    <property type="match status" value="1"/>
</dbReference>
<dbReference type="InterPro" id="IPR024567">
    <property type="entry name" value="RNase_HII/HIII_dom"/>
</dbReference>
<dbReference type="InterPro" id="IPR001352">
    <property type="entry name" value="RNase_HII/HIII"/>
</dbReference>
<dbReference type="GO" id="GO:0030145">
    <property type="term" value="F:manganese ion binding"/>
    <property type="evidence" value="ECO:0007669"/>
    <property type="project" value="UniProtKB-UniRule"/>
</dbReference>
<dbReference type="PANTHER" id="PTHR10954:SF18">
    <property type="entry name" value="RIBONUCLEASE HII"/>
    <property type="match status" value="1"/>
</dbReference>
<dbReference type="HAMAP" id="MF_00052_B">
    <property type="entry name" value="RNase_HII_B"/>
    <property type="match status" value="1"/>
</dbReference>
<dbReference type="GO" id="GO:0006298">
    <property type="term" value="P:mismatch repair"/>
    <property type="evidence" value="ECO:0007669"/>
    <property type="project" value="TreeGrafter"/>
</dbReference>
<comment type="catalytic activity">
    <reaction evidence="1 14 15 16">
        <text>Endonucleolytic cleavage to 5'-phosphomonoester.</text>
        <dbReference type="EC" id="3.1.26.4"/>
    </reaction>
</comment>
<evidence type="ECO:0000256" key="1">
    <source>
        <dbReference type="ARBA" id="ARBA00000077"/>
    </source>
</evidence>
<dbReference type="CDD" id="cd07182">
    <property type="entry name" value="RNase_HII_bacteria_HII_like"/>
    <property type="match status" value="1"/>
</dbReference>
<feature type="binding site" evidence="14 15">
    <location>
        <position position="9"/>
    </location>
    <ligand>
        <name>a divalent metal cation</name>
        <dbReference type="ChEBI" id="CHEBI:60240"/>
    </ligand>
</feature>
<protein>
    <recommendedName>
        <fullName evidence="7 14">Ribonuclease HII</fullName>
        <shortName evidence="14">RNase HII</shortName>
        <ecNumber evidence="6 14">3.1.26.4</ecNumber>
    </recommendedName>
</protein>
<comment type="similarity">
    <text evidence="5 14 16">Belongs to the RNase HII family.</text>
</comment>
<evidence type="ECO:0000256" key="14">
    <source>
        <dbReference type="HAMAP-Rule" id="MF_00052"/>
    </source>
</evidence>
<evidence type="ECO:0000256" key="11">
    <source>
        <dbReference type="ARBA" id="ARBA00022759"/>
    </source>
</evidence>
<dbReference type="EC" id="3.1.26.4" evidence="6 14"/>
<dbReference type="GO" id="GO:0032299">
    <property type="term" value="C:ribonuclease H2 complex"/>
    <property type="evidence" value="ECO:0007669"/>
    <property type="project" value="TreeGrafter"/>
</dbReference>
<dbReference type="InterPro" id="IPR022898">
    <property type="entry name" value="RNase_HII"/>
</dbReference>
<dbReference type="SUPFAM" id="SSF53098">
    <property type="entry name" value="Ribonuclease H-like"/>
    <property type="match status" value="1"/>
</dbReference>
<comment type="function">
    <text evidence="3 14 16">Endonuclease that specifically degrades the RNA of RNA-DNA hybrids.</text>
</comment>
<sequence>MKLVAGVDEVGRGCLAGPVIAAAVILKKPIPGLKDSKKLSSKAREHLYELIIENSIFSFGSASPQEIDEINILQASLLAMKRAILNLSLIPGMILVDGTQKPDIQIDAKTIIGGDSIVDEISAASIIAKVYRDNLMIKFDNDYPNFYFAKHKGYGTKLHLEAIKKHGITSIHRKTFKGVLR</sequence>
<dbReference type="PANTHER" id="PTHR10954">
    <property type="entry name" value="RIBONUCLEASE H2 SUBUNIT A"/>
    <property type="match status" value="1"/>
</dbReference>
<feature type="binding site" evidence="14 15">
    <location>
        <position position="97"/>
    </location>
    <ligand>
        <name>a divalent metal cation</name>
        <dbReference type="ChEBI" id="CHEBI:60240"/>
    </ligand>
</feature>
<evidence type="ECO:0000313" key="19">
    <source>
        <dbReference type="Proteomes" id="UP000711391"/>
    </source>
</evidence>
<evidence type="ECO:0000256" key="16">
    <source>
        <dbReference type="RuleBase" id="RU003515"/>
    </source>
</evidence>
<evidence type="ECO:0000256" key="6">
    <source>
        <dbReference type="ARBA" id="ARBA00012180"/>
    </source>
</evidence>
<dbReference type="Proteomes" id="UP000711391">
    <property type="component" value="Unassembled WGS sequence"/>
</dbReference>
<evidence type="ECO:0000256" key="2">
    <source>
        <dbReference type="ARBA" id="ARBA00001946"/>
    </source>
</evidence>
<name>A0A937I8B3_9GAMM</name>
<accession>A0A937I8B3</accession>
<keyword evidence="10 14" id="KW-0479">Metal-binding</keyword>
<dbReference type="InterPro" id="IPR012337">
    <property type="entry name" value="RNaseH-like_sf"/>
</dbReference>
<evidence type="ECO:0000256" key="4">
    <source>
        <dbReference type="ARBA" id="ARBA00004496"/>
    </source>
</evidence>
<keyword evidence="13 14" id="KW-0464">Manganese</keyword>
<comment type="caution">
    <text evidence="18">The sequence shown here is derived from an EMBL/GenBank/DDBJ whole genome shotgun (WGS) entry which is preliminary data.</text>
</comment>
<dbReference type="GO" id="GO:0004523">
    <property type="term" value="F:RNA-DNA hybrid ribonuclease activity"/>
    <property type="evidence" value="ECO:0007669"/>
    <property type="project" value="UniProtKB-UniRule"/>
</dbReference>
<dbReference type="GO" id="GO:0005737">
    <property type="term" value="C:cytoplasm"/>
    <property type="evidence" value="ECO:0007669"/>
    <property type="project" value="UniProtKB-SubCell"/>
</dbReference>
<organism evidence="18 19">
    <name type="scientific">SAR86 cluster bacterium</name>
    <dbReference type="NCBI Taxonomy" id="2030880"/>
    <lineage>
        <taxon>Bacteria</taxon>
        <taxon>Pseudomonadati</taxon>
        <taxon>Pseudomonadota</taxon>
        <taxon>Gammaproteobacteria</taxon>
        <taxon>SAR86 cluster</taxon>
    </lineage>
</organism>
<dbReference type="GO" id="GO:0043137">
    <property type="term" value="P:DNA replication, removal of RNA primer"/>
    <property type="evidence" value="ECO:0007669"/>
    <property type="project" value="TreeGrafter"/>
</dbReference>
<evidence type="ECO:0000256" key="15">
    <source>
        <dbReference type="PROSITE-ProRule" id="PRU01319"/>
    </source>
</evidence>
<evidence type="ECO:0000256" key="9">
    <source>
        <dbReference type="ARBA" id="ARBA00022722"/>
    </source>
</evidence>
<dbReference type="InterPro" id="IPR036397">
    <property type="entry name" value="RNaseH_sf"/>
</dbReference>
<feature type="binding site" evidence="14 15">
    <location>
        <position position="8"/>
    </location>
    <ligand>
        <name>a divalent metal cation</name>
        <dbReference type="ChEBI" id="CHEBI:60240"/>
    </ligand>
</feature>
<dbReference type="Gene3D" id="3.30.420.10">
    <property type="entry name" value="Ribonuclease H-like superfamily/Ribonuclease H"/>
    <property type="match status" value="1"/>
</dbReference>
<keyword evidence="12 14" id="KW-0378">Hydrolase</keyword>
<evidence type="ECO:0000256" key="3">
    <source>
        <dbReference type="ARBA" id="ARBA00004065"/>
    </source>
</evidence>
<keyword evidence="9 14" id="KW-0540">Nuclease</keyword>
<evidence type="ECO:0000256" key="10">
    <source>
        <dbReference type="ARBA" id="ARBA00022723"/>
    </source>
</evidence>
<feature type="domain" description="RNase H type-2" evidence="17">
    <location>
        <begin position="2"/>
        <end position="181"/>
    </location>
</feature>
<evidence type="ECO:0000256" key="7">
    <source>
        <dbReference type="ARBA" id="ARBA00019179"/>
    </source>
</evidence>
<keyword evidence="11 14" id="KW-0255">Endonuclease</keyword>